<protein>
    <recommendedName>
        <fullName evidence="3">Transposase</fullName>
    </recommendedName>
</protein>
<sequence>MLVLCKTVNEAQIITLENSLPFLEQRYGVSRNAIYEWRKFLGYRTDERHQHYYSPQEIQELDYYFAGCYVPKHGKVHWGLRMGRTKYGELILDAGLRFPDFLEINYQISYEHFLELRQNKWRKKLFGN</sequence>
<keyword evidence="2" id="KW-1185">Reference proteome</keyword>
<gene>
    <name evidence="1" type="ORF">H6G97_20955</name>
</gene>
<comment type="caution">
    <text evidence="1">The sequence shown here is derived from an EMBL/GenBank/DDBJ whole genome shotgun (WGS) entry which is preliminary data.</text>
</comment>
<dbReference type="EMBL" id="JACJSI010000044">
    <property type="protein sequence ID" value="MBD2531920.1"/>
    <property type="molecule type" value="Genomic_DNA"/>
</dbReference>
<evidence type="ECO:0000313" key="1">
    <source>
        <dbReference type="EMBL" id="MBD2531920.1"/>
    </source>
</evidence>
<organism evidence="1 2">
    <name type="scientific">Nostoc flagelliforme FACHB-838</name>
    <dbReference type="NCBI Taxonomy" id="2692904"/>
    <lineage>
        <taxon>Bacteria</taxon>
        <taxon>Bacillati</taxon>
        <taxon>Cyanobacteriota</taxon>
        <taxon>Cyanophyceae</taxon>
        <taxon>Nostocales</taxon>
        <taxon>Nostocaceae</taxon>
        <taxon>Nostoc</taxon>
    </lineage>
</organism>
<name>A0ABR8DSN5_9NOSO</name>
<dbReference type="Proteomes" id="UP000623440">
    <property type="component" value="Unassembled WGS sequence"/>
</dbReference>
<reference evidence="1 2" key="1">
    <citation type="journal article" date="2020" name="ISME J.">
        <title>Comparative genomics reveals insights into cyanobacterial evolution and habitat adaptation.</title>
        <authorList>
            <person name="Chen M.Y."/>
            <person name="Teng W.K."/>
            <person name="Zhao L."/>
            <person name="Hu C.X."/>
            <person name="Zhou Y.K."/>
            <person name="Han B.P."/>
            <person name="Song L.R."/>
            <person name="Shu W.S."/>
        </authorList>
    </citation>
    <scope>NUCLEOTIDE SEQUENCE [LARGE SCALE GENOMIC DNA]</scope>
    <source>
        <strain evidence="1 2">FACHB-838</strain>
    </source>
</reference>
<accession>A0ABR8DSN5</accession>
<dbReference type="RefSeq" id="WP_190942579.1">
    <property type="nucleotide sequence ID" value="NZ_JACJSI010000044.1"/>
</dbReference>
<evidence type="ECO:0000313" key="2">
    <source>
        <dbReference type="Proteomes" id="UP000623440"/>
    </source>
</evidence>
<proteinExistence type="predicted"/>
<evidence type="ECO:0008006" key="3">
    <source>
        <dbReference type="Google" id="ProtNLM"/>
    </source>
</evidence>